<feature type="domain" description="Protein kinase" evidence="1">
    <location>
        <begin position="85"/>
        <end position="433"/>
    </location>
</feature>
<keyword evidence="2" id="KW-0723">Serine/threonine-protein kinase</keyword>
<gene>
    <name evidence="2" type="primary">ORF36</name>
</gene>
<organism evidence="2">
    <name type="scientific">Common bottlenose dolphin gammaherpesvirus 1 strain Sarasota</name>
    <dbReference type="NCBI Taxonomy" id="2022783"/>
    <lineage>
        <taxon>Viruses</taxon>
        <taxon>Duplodnaviria</taxon>
        <taxon>Heunggongvirae</taxon>
        <taxon>Peploviricota</taxon>
        <taxon>Herviviricetes</taxon>
        <taxon>Herpesvirales</taxon>
        <taxon>Orthoherpesviridae</taxon>
        <taxon>Gammaherpesvirinae</taxon>
        <taxon>Bossavirus</taxon>
        <taxon>Bossavirus delphinidgamma1</taxon>
        <taxon>Delphinid gammaherpesvirus 1</taxon>
    </lineage>
</organism>
<accession>A0A1Z1NE94</accession>
<dbReference type="PROSITE" id="PS50011">
    <property type="entry name" value="PROTEIN_KINASE_DOM"/>
    <property type="match status" value="1"/>
</dbReference>
<evidence type="ECO:0000259" key="1">
    <source>
        <dbReference type="PROSITE" id="PS50011"/>
    </source>
</evidence>
<dbReference type="Proteomes" id="UP000214863">
    <property type="component" value="Segment"/>
</dbReference>
<dbReference type="GeneID" id="33194249"/>
<dbReference type="InterPro" id="IPR011009">
    <property type="entry name" value="Kinase-like_dom_sf"/>
</dbReference>
<reference evidence="2" key="1">
    <citation type="submission" date="2017-04" db="EMBL/GenBank/DDBJ databases">
        <title>Genome sequence of delphinid gammaherpesvirus 1 from an Atlantic bottlenose dolphin (Tursiops truncatus).</title>
        <authorList>
            <person name="Davison A.J."/>
            <person name="Subramaniam K."/>
            <person name="Kerr K."/>
            <person name="Jacob J.J."/>
            <person name="Landrau-Giovannetti N."/>
            <person name="Waltzek T.B."/>
        </authorList>
    </citation>
    <scope>NUCLEOTIDE SEQUENCE [LARGE SCALE GENOMIC DNA]</scope>
    <source>
        <strain evidence="2">Sarasota</strain>
    </source>
</reference>
<name>A0A1Z1NE94_9GAMA</name>
<dbReference type="PROSITE" id="PS00109">
    <property type="entry name" value="PROTEIN_KINASE_TYR"/>
    <property type="match status" value="1"/>
</dbReference>
<dbReference type="KEGG" id="vg:33194249"/>
<proteinExistence type="predicted"/>
<keyword evidence="2" id="KW-0418">Kinase</keyword>
<dbReference type="RefSeq" id="YP_009388537.1">
    <property type="nucleotide sequence ID" value="NC_035117.1"/>
</dbReference>
<dbReference type="EMBL" id="KY965444">
    <property type="protein sequence ID" value="ARW78099.1"/>
    <property type="molecule type" value="Genomic_DNA"/>
</dbReference>
<dbReference type="Gene3D" id="1.10.510.10">
    <property type="entry name" value="Transferase(Phosphotransferase) domain 1"/>
    <property type="match status" value="1"/>
</dbReference>
<dbReference type="GO" id="GO:0004674">
    <property type="term" value="F:protein serine/threonine kinase activity"/>
    <property type="evidence" value="ECO:0007669"/>
    <property type="project" value="UniProtKB-KW"/>
</dbReference>
<keyword evidence="3" id="KW-1185">Reference proteome</keyword>
<dbReference type="InterPro" id="IPR008266">
    <property type="entry name" value="Tyr_kinase_AS"/>
</dbReference>
<dbReference type="EC" id="2.7.11.1" evidence="2"/>
<dbReference type="SUPFAM" id="SSF56112">
    <property type="entry name" value="Protein kinase-like (PK-like)"/>
    <property type="match status" value="1"/>
</dbReference>
<dbReference type="OrthoDB" id="7740at10239"/>
<keyword evidence="2" id="KW-0808">Transferase</keyword>
<dbReference type="InterPro" id="IPR000719">
    <property type="entry name" value="Prot_kinase_dom"/>
</dbReference>
<protein>
    <submittedName>
        <fullName evidence="2">Tegument serine/threonine protein kinase</fullName>
        <ecNumber evidence="2">2.7.11.1</ecNumber>
    </submittedName>
</protein>
<dbReference type="GO" id="GO:0005524">
    <property type="term" value="F:ATP binding"/>
    <property type="evidence" value="ECO:0007669"/>
    <property type="project" value="InterPro"/>
</dbReference>
<evidence type="ECO:0000313" key="3">
    <source>
        <dbReference type="Proteomes" id="UP000214863"/>
    </source>
</evidence>
<sequence length="444" mass="50355">MPRHRPSRSLMNATAAMTASRQTFFNGGSRPPRASADSPLPLCTAIDKMGEQPKHLTATGTDKEHRTIYARLPSEYNNCAHGPVPKHRPKLGEGAFGCVYPVTDDTCVKVFTSHGTFYHEFIMNDLIALAMIHRDGRETRHHALLNLMNACVQCRVIFYPRCKFGLNKFRNWCPSNIPPLICGFEGLHDAIVFLNEKCGIFHSDVSPCNILIEDAGRGKLGRLVLTDMGISSPHDGNRFNRCVLKSNKGKPLYEISSTRNPFMVCKDAFKPAFLLSRCHTLKQRIEFENLEAWSCPIGQRLALDIDTASLGYTLLYALERLLVCYDKDPTLDFYCKNGTDNQHLEYYLQFLVPKVVLCNLLSRIWNVQLHLGVNMRGETTATKLSPEHVTKFARWVEQFKTRLELSATPRSTDRIKNPQLAHLTCKLLSQDYFSEHGHGSRHLY</sequence>
<evidence type="ECO:0000313" key="2">
    <source>
        <dbReference type="EMBL" id="ARW78099.1"/>
    </source>
</evidence>